<dbReference type="PROSITE" id="PS52019">
    <property type="entry name" value="PKS_MFAS_DH"/>
    <property type="match status" value="1"/>
</dbReference>
<dbReference type="InterPro" id="IPR009081">
    <property type="entry name" value="PP-bd_ACP"/>
</dbReference>
<dbReference type="InterPro" id="IPR018201">
    <property type="entry name" value="Ketoacyl_synth_AS"/>
</dbReference>
<comment type="pathway">
    <text evidence="1">Secondary metabolite biosynthesis.</text>
</comment>
<gene>
    <name evidence="13" type="ORF">CC84DRAFT_1132787</name>
</gene>
<feature type="region of interest" description="C-terminal hotdog fold" evidence="8">
    <location>
        <begin position="1335"/>
        <end position="1488"/>
    </location>
</feature>
<dbReference type="SMART" id="SM00825">
    <property type="entry name" value="PKS_KS"/>
    <property type="match status" value="1"/>
</dbReference>
<dbReference type="InterPro" id="IPR041068">
    <property type="entry name" value="HTH_51"/>
</dbReference>
<evidence type="ECO:0000313" key="14">
    <source>
        <dbReference type="Proteomes" id="UP000077069"/>
    </source>
</evidence>
<dbReference type="InterPro" id="IPR029063">
    <property type="entry name" value="SAM-dependent_MTases_sf"/>
</dbReference>
<dbReference type="SUPFAM" id="SSF53335">
    <property type="entry name" value="S-adenosyl-L-methionine-dependent methyltransferases"/>
    <property type="match status" value="1"/>
</dbReference>
<dbReference type="Gene3D" id="1.10.1200.10">
    <property type="entry name" value="ACP-like"/>
    <property type="match status" value="1"/>
</dbReference>
<feature type="region of interest" description="Disordered" evidence="9">
    <location>
        <begin position="1523"/>
        <end position="1556"/>
    </location>
</feature>
<organism evidence="13 14">
    <name type="scientific">Paraphaeosphaeria sporulosa</name>
    <dbReference type="NCBI Taxonomy" id="1460663"/>
    <lineage>
        <taxon>Eukaryota</taxon>
        <taxon>Fungi</taxon>
        <taxon>Dikarya</taxon>
        <taxon>Ascomycota</taxon>
        <taxon>Pezizomycotina</taxon>
        <taxon>Dothideomycetes</taxon>
        <taxon>Pleosporomycetidae</taxon>
        <taxon>Pleosporales</taxon>
        <taxon>Massarineae</taxon>
        <taxon>Didymosphaeriaceae</taxon>
        <taxon>Paraphaeosphaeria</taxon>
    </lineage>
</organism>
<dbReference type="Pfam" id="PF08242">
    <property type="entry name" value="Methyltransf_12"/>
    <property type="match status" value="1"/>
</dbReference>
<keyword evidence="2" id="KW-0596">Phosphopantetheine</keyword>
<evidence type="ECO:0000256" key="4">
    <source>
        <dbReference type="ARBA" id="ARBA00022603"/>
    </source>
</evidence>
<keyword evidence="5" id="KW-0808">Transferase</keyword>
<dbReference type="Pfam" id="PF02801">
    <property type="entry name" value="Ketoacyl-synt_C"/>
    <property type="match status" value="1"/>
</dbReference>
<dbReference type="GO" id="GO:0004315">
    <property type="term" value="F:3-oxoacyl-[acyl-carrier-protein] synthase activity"/>
    <property type="evidence" value="ECO:0007669"/>
    <property type="project" value="InterPro"/>
</dbReference>
<dbReference type="Gene3D" id="3.40.50.150">
    <property type="entry name" value="Vaccinia Virus protein VP39"/>
    <property type="match status" value="1"/>
</dbReference>
<dbReference type="Gene3D" id="3.40.47.10">
    <property type="match status" value="1"/>
</dbReference>
<dbReference type="CDD" id="cd00833">
    <property type="entry name" value="PKS"/>
    <property type="match status" value="1"/>
</dbReference>
<proteinExistence type="predicted"/>
<dbReference type="InterPro" id="IPR014031">
    <property type="entry name" value="Ketoacyl_synth_C"/>
</dbReference>
<dbReference type="Gene3D" id="3.40.50.1820">
    <property type="entry name" value="alpha/beta hydrolase"/>
    <property type="match status" value="1"/>
</dbReference>
<dbReference type="PANTHER" id="PTHR43775:SF21">
    <property type="entry name" value="NON-REDUCING POLYKETIDE SYNTHASE AUSA-RELATED"/>
    <property type="match status" value="1"/>
</dbReference>
<evidence type="ECO:0000256" key="8">
    <source>
        <dbReference type="PROSITE-ProRule" id="PRU01363"/>
    </source>
</evidence>
<protein>
    <submittedName>
        <fullName evidence="13">Ketoacyl-synt-domain-containing protein</fullName>
    </submittedName>
</protein>
<evidence type="ECO:0000256" key="2">
    <source>
        <dbReference type="ARBA" id="ARBA00022450"/>
    </source>
</evidence>
<dbReference type="InterPro" id="IPR036736">
    <property type="entry name" value="ACP-like_sf"/>
</dbReference>
<dbReference type="InterPro" id="IPR029058">
    <property type="entry name" value="AB_hydrolase_fold"/>
</dbReference>
<feature type="domain" description="PKS/mFAS DH" evidence="12">
    <location>
        <begin position="1179"/>
        <end position="1488"/>
    </location>
</feature>
<keyword evidence="4" id="KW-0489">Methyltransferase</keyword>
<dbReference type="SUPFAM" id="SSF55048">
    <property type="entry name" value="Probable ACP-binding domain of malonyl-CoA ACP transacylase"/>
    <property type="match status" value="1"/>
</dbReference>
<dbReference type="EMBL" id="KV441548">
    <property type="protein sequence ID" value="OAG11208.1"/>
    <property type="molecule type" value="Genomic_DNA"/>
</dbReference>
<dbReference type="InterPro" id="IPR001227">
    <property type="entry name" value="Ac_transferase_dom_sf"/>
</dbReference>
<dbReference type="Pfam" id="PF20434">
    <property type="entry name" value="BD-FAE"/>
    <property type="match status" value="1"/>
</dbReference>
<dbReference type="InterPro" id="IPR016036">
    <property type="entry name" value="Malonyl_transacylase_ACP-bd"/>
</dbReference>
<dbReference type="Proteomes" id="UP000077069">
    <property type="component" value="Unassembled WGS sequence"/>
</dbReference>
<dbReference type="GO" id="GO:0044550">
    <property type="term" value="P:secondary metabolite biosynthetic process"/>
    <property type="evidence" value="ECO:0007669"/>
    <property type="project" value="TreeGrafter"/>
</dbReference>
<dbReference type="InterPro" id="IPR032088">
    <property type="entry name" value="SAT"/>
</dbReference>
<dbReference type="SMART" id="SM00827">
    <property type="entry name" value="PKS_AT"/>
    <property type="match status" value="1"/>
</dbReference>
<dbReference type="PANTHER" id="PTHR43775">
    <property type="entry name" value="FATTY ACID SYNTHASE"/>
    <property type="match status" value="1"/>
</dbReference>
<dbReference type="Gene3D" id="3.30.70.3290">
    <property type="match status" value="1"/>
</dbReference>
<dbReference type="GO" id="GO:0006508">
    <property type="term" value="P:proteolysis"/>
    <property type="evidence" value="ECO:0007669"/>
    <property type="project" value="InterPro"/>
</dbReference>
<dbReference type="GO" id="GO:0008168">
    <property type="term" value="F:methyltransferase activity"/>
    <property type="evidence" value="ECO:0007669"/>
    <property type="project" value="UniProtKB-KW"/>
</dbReference>
<evidence type="ECO:0000259" key="12">
    <source>
        <dbReference type="PROSITE" id="PS52019"/>
    </source>
</evidence>
<dbReference type="SUPFAM" id="SSF52151">
    <property type="entry name" value="FabD/lysophospholipase-like"/>
    <property type="match status" value="1"/>
</dbReference>
<dbReference type="InterPro" id="IPR014030">
    <property type="entry name" value="Ketoacyl_synth_N"/>
</dbReference>
<evidence type="ECO:0000313" key="13">
    <source>
        <dbReference type="EMBL" id="OAG11208.1"/>
    </source>
</evidence>
<dbReference type="SUPFAM" id="SSF47336">
    <property type="entry name" value="ACP-like"/>
    <property type="match status" value="1"/>
</dbReference>
<feature type="active site" description="Proton acceptor; for dehydratase activity" evidence="8">
    <location>
        <position position="1216"/>
    </location>
</feature>
<feature type="active site" description="Proton donor; for dehydratase activity" evidence="8">
    <location>
        <position position="1397"/>
    </location>
</feature>
<keyword evidence="3" id="KW-0597">Phosphoprotein</keyword>
<dbReference type="InParanoid" id="A0A177CVZ6"/>
<dbReference type="Gene3D" id="3.10.129.110">
    <property type="entry name" value="Polyketide synthase dehydratase"/>
    <property type="match status" value="1"/>
</dbReference>
<dbReference type="SUPFAM" id="SSF53901">
    <property type="entry name" value="Thiolase-like"/>
    <property type="match status" value="1"/>
</dbReference>
<name>A0A177CVZ6_9PLEO</name>
<keyword evidence="7" id="KW-0511">Multifunctional enzyme</keyword>
<dbReference type="InterPro" id="IPR049492">
    <property type="entry name" value="BD-FAE-like_dom"/>
</dbReference>
<dbReference type="InterPro" id="IPR020841">
    <property type="entry name" value="PKS_Beta-ketoAc_synthase_dom"/>
</dbReference>
<dbReference type="SUPFAM" id="SSF53474">
    <property type="entry name" value="alpha/beta-Hydrolases"/>
    <property type="match status" value="1"/>
</dbReference>
<dbReference type="InterPro" id="IPR013217">
    <property type="entry name" value="Methyltransf_12"/>
</dbReference>
<dbReference type="InterPro" id="IPR042104">
    <property type="entry name" value="PKS_dehydratase_sf"/>
</dbReference>
<dbReference type="PROSITE" id="PS52004">
    <property type="entry name" value="KS3_2"/>
    <property type="match status" value="1"/>
</dbReference>
<evidence type="ECO:0000256" key="6">
    <source>
        <dbReference type="ARBA" id="ARBA00022737"/>
    </source>
</evidence>
<dbReference type="Pfam" id="PF00109">
    <property type="entry name" value="ketoacyl-synt"/>
    <property type="match status" value="1"/>
</dbReference>
<dbReference type="Pfam" id="PF00698">
    <property type="entry name" value="Acyl_transf_1"/>
    <property type="match status" value="1"/>
</dbReference>
<dbReference type="Pfam" id="PF00550">
    <property type="entry name" value="PP-binding"/>
    <property type="match status" value="1"/>
</dbReference>
<dbReference type="RefSeq" id="XP_018041573.1">
    <property type="nucleotide sequence ID" value="XM_018175945.1"/>
</dbReference>
<dbReference type="PROSITE" id="PS50075">
    <property type="entry name" value="CARRIER"/>
    <property type="match status" value="1"/>
</dbReference>
<evidence type="ECO:0000259" key="11">
    <source>
        <dbReference type="PROSITE" id="PS52004"/>
    </source>
</evidence>
<evidence type="ECO:0000259" key="10">
    <source>
        <dbReference type="PROSITE" id="PS50075"/>
    </source>
</evidence>
<dbReference type="Pfam" id="PF00326">
    <property type="entry name" value="Peptidase_S9"/>
    <property type="match status" value="1"/>
</dbReference>
<dbReference type="GO" id="GO:0004312">
    <property type="term" value="F:fatty acid synthase activity"/>
    <property type="evidence" value="ECO:0007669"/>
    <property type="project" value="TreeGrafter"/>
</dbReference>
<dbReference type="InterPro" id="IPR014043">
    <property type="entry name" value="Acyl_transferase_dom"/>
</dbReference>
<dbReference type="GeneID" id="28759431"/>
<dbReference type="Pfam" id="PF18558">
    <property type="entry name" value="HTH_51"/>
    <property type="match status" value="1"/>
</dbReference>
<dbReference type="InterPro" id="IPR016039">
    <property type="entry name" value="Thiolase-like"/>
</dbReference>
<evidence type="ECO:0000256" key="1">
    <source>
        <dbReference type="ARBA" id="ARBA00005179"/>
    </source>
</evidence>
<dbReference type="InterPro" id="IPR050091">
    <property type="entry name" value="PKS_NRPS_Biosynth_Enz"/>
</dbReference>
<sequence>MASPIQLVLFGPQQPRWTHERLQTLQTSLVTDPSLRFLQICLEELDVFLDATPLARIVGAAQPVGLVDFARGGQIPQPDTLANAQLAVLTVVYQTIEWHRFATAHGHDGAVVQGFCIGFLTAAVASCTTDSHDDFELYAASAIRLAACVGLIVDAEDAAHSLPDQATIISVRCHSLSDRTMLAATLDSFDQTYISCVTDDRTLTVTVPNRHLEALTSRLDRESIPVVSIGLTGSYHHPKHSNAAQQLKEICAETLGLQLPSAEHLRRPLRSTAETELITSGLLHEIAIELILCKRANWFQTVKSALKGLPSHVQLVSVGTEAHIPPSLSNARNLQSETSQSHHEEIAVIGMSCRFPQADTLEEFWELISSGKTAFGSLPATRFDPASLWREPNLPEYWGNFLRKPDVFDHRFFGISGREAKSMDPQQRLALQVAYEAMESAGYCSLPSVAQEKNVGCYLGVGAVDYEGNIASENANAFSATGTLRAFIPGRISHFFGWTGPSITFDTACSSSAVAISSACKVNCSMAIAGGVNVITSPNLHQNLSAASFLNPSTTSRAFDASAAGYCRGEGAGVVVLKPLSKAIEAGDNILAVIAGSAINQSSNVSPITVPDSQSQSALYQRALKSARLDPMSVQYVEAHGTGTQVGDPIEYESVKLALTGNRDDRLSLGSVKDNIGHAEAASGAAGIVKVILMMQKRKIPKQANFVTLNPRITPSDMIQVPMATQLWHTSRPVALLNNYGASGNNAAVVLRGFEHTPCTTPEPGIYPMVISAKSHNSLKAYLNELKSFTSRADVALQDISYSLARRQNPTFEYRVAFMARSTADMVTKLDHAIVHANVSASPSDECAAICRELGLPDILSDIFSGKPIQDLVQLHCMLLAMQISYARTWIDCGMQINSMIGHSFGQISALCVANSISTRDAFRFIGGRARLICDKWGPDCGAMMSIECDRSDLETLVSRINASNESKVDIACYNGPRSFVLAGNTPSVDKLEGACYSFKTTRLRNTHAFHSYAADSIMDELKDLARSIVVRSPDIHVETCSRDGSQTVLSAMALSEHTREPVYFSDAVQRLAARLPSAVWLEAGSETPVISMARRALAQSTGAHKFLPAEFGTDNPVEKLAEVSCQLWSAGIRTRLPFWPFYGRHRADHVNLPPYQFEQTKHWIPYDPSPASAIQPTKAPIGALVSMVGGMDHDGGYTFAVDTSNTVFELATSGHAVAGQSLCPASMYIEIVARSAILLLDSVKDALLPPYIEDLVMSAPLGFASDLFLRLLPIKSTAWVFTIFSNSSISEITEHGKGRIHLPNSGDVVYETQLKLLQRMITTSSIDRVMNSPAATSIGGPIIYQLFSEIVEYKSYYRAVKSVSALGNEAVGHVDISEVAQPINNRSTLCNPIELDNFLQVAGIHINCLSSRRKSEVFMCTAIDEVILAPSFGAATATTKNWKVYSRYERVKDGVVTNNIFVYDFTDKLVAAMTGVTFRSVNIKSLVRSLSRVGLLSNPLPIIAKEDVDLLQADSGYQSTSPVMSIFPEPDQDSQPVSRTEAEQPRSSSSSEPESMLTRLRSLLSDVIEVPLDEVAPSSSLENLGIDSLLVTEVLWEIQQRLNIRVTQEQIMGCEDVLSLSDVIEGQTRPHVTPSSASSGSPAVTEVVRVEDAAVSKSTRNFGSLAQECFSQFKSSYDTYAERTGFSGFYAGPFVSQSQLVLRYVVDAFEALGCGIENLPVGENIPIIPHVEAHQNLIPQLYMILEDAGLVARSKDGSLQRTEIPVPSVATSSLLSELLKKYPQHTSEMKLLHTTGHQLADCLSGSVDPISLIFRDASARALLEDVYTNAPMFKAGTLLLAQYLSSVVARSGAGRKLKILELGGGTGGTTKEIVATLANLTSGSELTYTFTDLSSSLVASARKKFSQWSFMRYSVLDIEKLPDPEHLGQYDIIISTNCIHATHDLTRSTTHIQRMLRPDGILCLIELTRNLFWFDLVFGLLSGWWLFNDGRTHVLADENRWKRSLSDAGFQWVDWSDGPSEESNLLRLITASPSAPPTSLVQKETVTFKRIDGLDLEADIYFPAKVANSEKPLPIALMIHGGGHVMLSRDDIRPNQTELLLQHGFLPISIDYRLCPEVALLEGPMSDVADALQWARTVLPSITLSRNDVRVDGSQVVAVGWSTGGTLALSLGWTSMERRIAPPEAILVFYSPLDYEDPFWMQPNIPLGSEASTTYELDETIWDAVREQPMTRWNVSPSKRALGGWMTPSDPRSRLALYMNYHGRTLHVLLNGLDPYSREAPVTPTEAEIQAVSPLAQVRNGTFHTPTFVVHPTEDDLIPWAQAERMEEALRQHGVESHLRLVDGVPHLFDMYREYQKQERLQEIIREGYKFLLSHVS</sequence>
<evidence type="ECO:0000256" key="5">
    <source>
        <dbReference type="ARBA" id="ARBA00022679"/>
    </source>
</evidence>
<dbReference type="STRING" id="1460663.A0A177CVZ6"/>
<dbReference type="InterPro" id="IPR054514">
    <property type="entry name" value="RhiE-like_linker"/>
</dbReference>
<feature type="domain" description="Carrier" evidence="10">
    <location>
        <begin position="1555"/>
        <end position="1629"/>
    </location>
</feature>
<accession>A0A177CVZ6</accession>
<dbReference type="GO" id="GO:0032259">
    <property type="term" value="P:methylation"/>
    <property type="evidence" value="ECO:0007669"/>
    <property type="project" value="UniProtKB-KW"/>
</dbReference>
<dbReference type="OrthoDB" id="429813at2759"/>
<dbReference type="Pfam" id="PF22336">
    <property type="entry name" value="RhiE-like_linker"/>
    <property type="match status" value="1"/>
</dbReference>
<keyword evidence="14" id="KW-1185">Reference proteome</keyword>
<dbReference type="Pfam" id="PF16073">
    <property type="entry name" value="SAT"/>
    <property type="match status" value="1"/>
</dbReference>
<evidence type="ECO:0000256" key="7">
    <source>
        <dbReference type="ARBA" id="ARBA00023268"/>
    </source>
</evidence>
<dbReference type="Gene3D" id="3.40.366.10">
    <property type="entry name" value="Malonyl-Coenzyme A Acyl Carrier Protein, domain 2"/>
    <property type="match status" value="2"/>
</dbReference>
<evidence type="ECO:0000256" key="9">
    <source>
        <dbReference type="SAM" id="MobiDB-lite"/>
    </source>
</evidence>
<keyword evidence="6" id="KW-0677">Repeat</keyword>
<dbReference type="InterPro" id="IPR016035">
    <property type="entry name" value="Acyl_Trfase/lysoPLipase"/>
</dbReference>
<feature type="region of interest" description="N-terminal hotdog fold" evidence="8">
    <location>
        <begin position="1179"/>
        <end position="1308"/>
    </location>
</feature>
<evidence type="ECO:0000256" key="3">
    <source>
        <dbReference type="ARBA" id="ARBA00022553"/>
    </source>
</evidence>
<dbReference type="PROSITE" id="PS00606">
    <property type="entry name" value="KS3_1"/>
    <property type="match status" value="1"/>
</dbReference>
<dbReference type="InterPro" id="IPR001375">
    <property type="entry name" value="Peptidase_S9_cat"/>
</dbReference>
<feature type="domain" description="Ketosynthase family 3 (KS3)" evidence="11">
    <location>
        <begin position="343"/>
        <end position="753"/>
    </location>
</feature>
<dbReference type="GO" id="GO:0006633">
    <property type="term" value="P:fatty acid biosynthetic process"/>
    <property type="evidence" value="ECO:0007669"/>
    <property type="project" value="InterPro"/>
</dbReference>
<dbReference type="GO" id="GO:0008236">
    <property type="term" value="F:serine-type peptidase activity"/>
    <property type="evidence" value="ECO:0007669"/>
    <property type="project" value="InterPro"/>
</dbReference>
<reference evidence="13 14" key="1">
    <citation type="submission" date="2016-05" db="EMBL/GenBank/DDBJ databases">
        <title>Comparative analysis of secretome profiles of manganese(II)-oxidizing ascomycete fungi.</title>
        <authorList>
            <consortium name="DOE Joint Genome Institute"/>
            <person name="Zeiner C.A."/>
            <person name="Purvine S.O."/>
            <person name="Zink E.M."/>
            <person name="Wu S."/>
            <person name="Pasa-Tolic L."/>
            <person name="Chaput D.L."/>
            <person name="Haridas S."/>
            <person name="Grigoriev I.V."/>
            <person name="Santelli C.M."/>
            <person name="Hansel C.M."/>
        </authorList>
    </citation>
    <scope>NUCLEOTIDE SEQUENCE [LARGE SCALE GENOMIC DNA]</scope>
    <source>
        <strain evidence="13 14">AP3s5-JAC2a</strain>
    </source>
</reference>
<dbReference type="InterPro" id="IPR049900">
    <property type="entry name" value="PKS_mFAS_DH"/>
</dbReference>
<dbReference type="InterPro" id="IPR049551">
    <property type="entry name" value="PKS_DH_C"/>
</dbReference>
<dbReference type="Pfam" id="PF14765">
    <property type="entry name" value="PS-DH"/>
    <property type="match status" value="1"/>
</dbReference>